<dbReference type="PANTHER" id="PTHR30486">
    <property type="entry name" value="TWITCHING MOTILITY PROTEIN PILT"/>
    <property type="match status" value="1"/>
</dbReference>
<feature type="domain" description="Bacterial type II secretion system protein E" evidence="2">
    <location>
        <begin position="197"/>
        <end position="211"/>
    </location>
</feature>
<dbReference type="InterPro" id="IPR027417">
    <property type="entry name" value="P-loop_NTPase"/>
</dbReference>
<gene>
    <name evidence="3" type="ORF">G3M70_11610</name>
</gene>
<dbReference type="SUPFAM" id="SSF52540">
    <property type="entry name" value="P-loop containing nucleoside triphosphate hydrolases"/>
    <property type="match status" value="1"/>
</dbReference>
<name>A0A7T0G238_9BACT</name>
<dbReference type="PROSITE" id="PS00662">
    <property type="entry name" value="T2SP_E"/>
    <property type="match status" value="1"/>
</dbReference>
<dbReference type="CDD" id="cd01131">
    <property type="entry name" value="PilT"/>
    <property type="match status" value="1"/>
</dbReference>
<comment type="similarity">
    <text evidence="1">Belongs to the GSP E family.</text>
</comment>
<dbReference type="InterPro" id="IPR001482">
    <property type="entry name" value="T2SS/T4SS_dom"/>
</dbReference>
<dbReference type="Pfam" id="PF00437">
    <property type="entry name" value="T2SSE"/>
    <property type="match status" value="1"/>
</dbReference>
<dbReference type="AlphaFoldDB" id="A0A7T0G238"/>
<dbReference type="Gene3D" id="3.30.450.90">
    <property type="match status" value="1"/>
</dbReference>
<dbReference type="Gene3D" id="3.40.50.300">
    <property type="entry name" value="P-loop containing nucleotide triphosphate hydrolases"/>
    <property type="match status" value="1"/>
</dbReference>
<evidence type="ECO:0000313" key="4">
    <source>
        <dbReference type="Proteomes" id="UP000594688"/>
    </source>
</evidence>
<organism evidence="3 4">
    <name type="scientific">Candidatus Nitronauta litoralis</name>
    <dbReference type="NCBI Taxonomy" id="2705533"/>
    <lineage>
        <taxon>Bacteria</taxon>
        <taxon>Pseudomonadati</taxon>
        <taxon>Nitrospinota/Tectimicrobiota group</taxon>
        <taxon>Nitrospinota</taxon>
        <taxon>Nitrospinia</taxon>
        <taxon>Nitrospinales</taxon>
        <taxon>Nitrospinaceae</taxon>
        <taxon>Candidatus Nitronauta</taxon>
    </lineage>
</organism>
<evidence type="ECO:0000313" key="3">
    <source>
        <dbReference type="EMBL" id="QPJ63796.1"/>
    </source>
</evidence>
<dbReference type="InterPro" id="IPR050921">
    <property type="entry name" value="T4SS_GSP_E_ATPase"/>
</dbReference>
<evidence type="ECO:0000259" key="2">
    <source>
        <dbReference type="PROSITE" id="PS00662"/>
    </source>
</evidence>
<dbReference type="GO" id="GO:0016887">
    <property type="term" value="F:ATP hydrolysis activity"/>
    <property type="evidence" value="ECO:0007669"/>
    <property type="project" value="InterPro"/>
</dbReference>
<dbReference type="InterPro" id="IPR003593">
    <property type="entry name" value="AAA+_ATPase"/>
</dbReference>
<dbReference type="NCBIfam" id="TIGR01420">
    <property type="entry name" value="pilT_fam"/>
    <property type="match status" value="1"/>
</dbReference>
<dbReference type="PANTHER" id="PTHR30486:SF6">
    <property type="entry name" value="TYPE IV PILUS RETRACTATION ATPASE PILT"/>
    <property type="match status" value="1"/>
</dbReference>
<evidence type="ECO:0000256" key="1">
    <source>
        <dbReference type="ARBA" id="ARBA00006611"/>
    </source>
</evidence>
<sequence>MKDKESFDKLLAVCVKHGASDLHLSCGRAPVYRVHGELKLLDIAKVDQDAMEKVALSLMTQGQQNEFQTHQSIDLGYSSPEGERFRVNCYRQLGQVALAVRHIDQDMCDVEQLSLPPQLKKLAHLPSGLVLVTGATGSGKSTTLAALIHEINVNRNCHVLTIEDPVEFIHEGKESLIHHRELFTDVPDFPSAVRSALREDPDVIMVGEMRDLETMRAALTAAETGHLVFSTLHTSDAVGTVERFVGSFPGDEQSVARHRIAMSLRAVVSQHLMPTLNGGGRVPAVEILIVTLAVANLIDAAKTRQIYSAMESGSGEGMQTRDQSLAKLVAGRRISREQARSFCNDPVAFDKLLQISVLRGA</sequence>
<protein>
    <submittedName>
        <fullName evidence="3">PilT/PilU family type 4a pilus ATPase</fullName>
    </submittedName>
</protein>
<reference evidence="3 4" key="1">
    <citation type="submission" date="2020-02" db="EMBL/GenBank/DDBJ databases">
        <title>Genomic and physiological characterization of two novel Nitrospinaceae genera.</title>
        <authorList>
            <person name="Mueller A.J."/>
            <person name="Jung M.-Y."/>
            <person name="Strachan C.R."/>
            <person name="Herbold C.W."/>
            <person name="Kirkegaard R.H."/>
            <person name="Daims H."/>
        </authorList>
    </citation>
    <scope>NUCLEOTIDE SEQUENCE [LARGE SCALE GENOMIC DNA]</scope>
    <source>
        <strain evidence="3">EB</strain>
    </source>
</reference>
<accession>A0A7T0G238</accession>
<dbReference type="KEGG" id="nli:G3M70_11610"/>
<dbReference type="InterPro" id="IPR006321">
    <property type="entry name" value="PilT/PilU"/>
</dbReference>
<proteinExistence type="inferred from homology"/>
<dbReference type="GO" id="GO:0005524">
    <property type="term" value="F:ATP binding"/>
    <property type="evidence" value="ECO:0007669"/>
    <property type="project" value="InterPro"/>
</dbReference>
<dbReference type="SMART" id="SM00382">
    <property type="entry name" value="AAA"/>
    <property type="match status" value="1"/>
</dbReference>
<dbReference type="EMBL" id="CP048685">
    <property type="protein sequence ID" value="QPJ63796.1"/>
    <property type="molecule type" value="Genomic_DNA"/>
</dbReference>
<dbReference type="Proteomes" id="UP000594688">
    <property type="component" value="Chromosome"/>
</dbReference>